<keyword evidence="3" id="KW-1185">Reference proteome</keyword>
<dbReference type="RefSeq" id="WP_011764942.1">
    <property type="nucleotide sequence ID" value="NC_008702.1"/>
</dbReference>
<dbReference type="Proteomes" id="UP000002588">
    <property type="component" value="Chromosome"/>
</dbReference>
<dbReference type="KEGG" id="azo:azo1209"/>
<name>A1K4S1_AZOSB</name>
<keyword evidence="1" id="KW-0175">Coiled coil</keyword>
<dbReference type="STRING" id="62928.azo1209"/>
<reference evidence="2 3" key="1">
    <citation type="journal article" date="2006" name="Nat. Biotechnol.">
        <title>Complete genome of the mutualistic, N2-fixing grass endophyte Azoarcus sp. strain BH72.</title>
        <authorList>
            <person name="Krause A."/>
            <person name="Ramakumar A."/>
            <person name="Bartels D."/>
            <person name="Battistoni F."/>
            <person name="Bekel T."/>
            <person name="Boch J."/>
            <person name="Boehm M."/>
            <person name="Friedrich F."/>
            <person name="Hurek T."/>
            <person name="Krause L."/>
            <person name="Linke B."/>
            <person name="McHardy A.C."/>
            <person name="Sarkar A."/>
            <person name="Schneiker S."/>
            <person name="Syed A.A."/>
            <person name="Thauer R."/>
            <person name="Vorhoelter F.-J."/>
            <person name="Weidner S."/>
            <person name="Puehler A."/>
            <person name="Reinhold-Hurek B."/>
            <person name="Kaiser O."/>
            <person name="Goesmann A."/>
        </authorList>
    </citation>
    <scope>NUCLEOTIDE SEQUENCE [LARGE SCALE GENOMIC DNA]</scope>
    <source>
        <strain evidence="2 3">BH72</strain>
    </source>
</reference>
<sequence length="110" mass="11975">MLSAAELEDCIPHALDFTGRARWRVRVVAELVELNSRHLRAETRRAGADIELQGALEQGLRLETALSVADLRHALLEAEAELDALDDQRTQLLVVLDALNAAEAGPGALQ</sequence>
<gene>
    <name evidence="2" type="ordered locus">azo1209</name>
</gene>
<protein>
    <submittedName>
        <fullName evidence="2">Uncharacterized protein</fullName>
    </submittedName>
</protein>
<organism evidence="2 3">
    <name type="scientific">Azoarcus sp. (strain BH72)</name>
    <dbReference type="NCBI Taxonomy" id="418699"/>
    <lineage>
        <taxon>Bacteria</taxon>
        <taxon>Pseudomonadati</taxon>
        <taxon>Pseudomonadota</taxon>
        <taxon>Betaproteobacteria</taxon>
        <taxon>Rhodocyclales</taxon>
        <taxon>Zoogloeaceae</taxon>
        <taxon>Azoarcus</taxon>
    </lineage>
</organism>
<evidence type="ECO:0000256" key="1">
    <source>
        <dbReference type="SAM" id="Coils"/>
    </source>
</evidence>
<evidence type="ECO:0000313" key="3">
    <source>
        <dbReference type="Proteomes" id="UP000002588"/>
    </source>
</evidence>
<proteinExistence type="predicted"/>
<dbReference type="HOGENOM" id="CLU_2165776_0_0_4"/>
<dbReference type="AlphaFoldDB" id="A1K4S1"/>
<accession>A1K4S1</accession>
<feature type="coiled-coil region" evidence="1">
    <location>
        <begin position="68"/>
        <end position="95"/>
    </location>
</feature>
<dbReference type="EMBL" id="AM406670">
    <property type="protein sequence ID" value="CAL93826.1"/>
    <property type="molecule type" value="Genomic_DNA"/>
</dbReference>
<evidence type="ECO:0000313" key="2">
    <source>
        <dbReference type="EMBL" id="CAL93826.1"/>
    </source>
</evidence>